<evidence type="ECO:0000256" key="1">
    <source>
        <dbReference type="SAM" id="Phobius"/>
    </source>
</evidence>
<comment type="caution">
    <text evidence="2">The sequence shown here is derived from an EMBL/GenBank/DDBJ whole genome shotgun (WGS) entry which is preliminary data.</text>
</comment>
<protein>
    <submittedName>
        <fullName evidence="2">Uncharacterized protein</fullName>
    </submittedName>
</protein>
<accession>A0ABU4G5B0</accession>
<keyword evidence="1" id="KW-1133">Transmembrane helix</keyword>
<dbReference type="RefSeq" id="WP_317942030.1">
    <property type="nucleotide sequence ID" value="NZ_JAUBDI010000002.1"/>
</dbReference>
<proteinExistence type="predicted"/>
<dbReference type="Proteomes" id="UP001282284">
    <property type="component" value="Unassembled WGS sequence"/>
</dbReference>
<sequence length="137" mass="15675">MTKTMIWTTVVAALFTTASLKMLHYFNFIKWSPIGWAKKWLLFGSTHEWWKWSVLFIVLFIIFGIFYQVAVRTSRIPPSVTALCISAIAAVTIEWLIHAPTSVTEGFKTLSIPFFSILAIVSRFVTGTAVYMKKSFR</sequence>
<name>A0ABU4G5B0_9BACL</name>
<feature type="transmembrane region" description="Helical" evidence="1">
    <location>
        <begin position="110"/>
        <end position="132"/>
    </location>
</feature>
<keyword evidence="3" id="KW-1185">Reference proteome</keyword>
<feature type="transmembrane region" description="Helical" evidence="1">
    <location>
        <begin position="7"/>
        <end position="29"/>
    </location>
</feature>
<organism evidence="2 3">
    <name type="scientific">Sporosarcina saromensis</name>
    <dbReference type="NCBI Taxonomy" id="359365"/>
    <lineage>
        <taxon>Bacteria</taxon>
        <taxon>Bacillati</taxon>
        <taxon>Bacillota</taxon>
        <taxon>Bacilli</taxon>
        <taxon>Bacillales</taxon>
        <taxon>Caryophanaceae</taxon>
        <taxon>Sporosarcina</taxon>
    </lineage>
</organism>
<keyword evidence="1" id="KW-0812">Transmembrane</keyword>
<reference evidence="2 3" key="1">
    <citation type="submission" date="2023-06" db="EMBL/GenBank/DDBJ databases">
        <title>Sporosarcina sp. nov., isolated from Korean traditional fermented seafood 'Jeotgal'.</title>
        <authorList>
            <person name="Yang A.I."/>
            <person name="Shin N.-R."/>
        </authorList>
    </citation>
    <scope>NUCLEOTIDE SEQUENCE [LARGE SCALE GENOMIC DNA]</scope>
    <source>
        <strain evidence="2 3">KCTC13119</strain>
    </source>
</reference>
<feature type="transmembrane region" description="Helical" evidence="1">
    <location>
        <begin position="79"/>
        <end position="98"/>
    </location>
</feature>
<evidence type="ECO:0000313" key="2">
    <source>
        <dbReference type="EMBL" id="MDW0112134.1"/>
    </source>
</evidence>
<gene>
    <name evidence="2" type="ORF">QT711_02980</name>
</gene>
<keyword evidence="1" id="KW-0472">Membrane</keyword>
<dbReference type="EMBL" id="JAUBDI010000002">
    <property type="protein sequence ID" value="MDW0112134.1"/>
    <property type="molecule type" value="Genomic_DNA"/>
</dbReference>
<evidence type="ECO:0000313" key="3">
    <source>
        <dbReference type="Proteomes" id="UP001282284"/>
    </source>
</evidence>
<feature type="transmembrane region" description="Helical" evidence="1">
    <location>
        <begin position="49"/>
        <end position="67"/>
    </location>
</feature>